<dbReference type="Pfam" id="PF17788">
    <property type="entry name" value="HypF_C"/>
    <property type="match status" value="1"/>
</dbReference>
<dbReference type="UniPathway" id="UPA00335"/>
<dbReference type="SUPFAM" id="SSF53067">
    <property type="entry name" value="Actin-like ATPase domain"/>
    <property type="match status" value="1"/>
</dbReference>
<dbReference type="NCBIfam" id="TIGR00143">
    <property type="entry name" value="hypF"/>
    <property type="match status" value="1"/>
</dbReference>
<comment type="catalytic activity">
    <reaction evidence="7 9">
        <text>C-terminal L-cysteinyl-[HypE protein] + carbamoyl phosphate + ATP + H2O = C-terminal S-carboxamide-L-cysteinyl-[HypE protein] + AMP + phosphate + diphosphate + H(+)</text>
        <dbReference type="Rhea" id="RHEA:55636"/>
        <dbReference type="Rhea" id="RHEA-COMP:14247"/>
        <dbReference type="Rhea" id="RHEA-COMP:14392"/>
        <dbReference type="ChEBI" id="CHEBI:15377"/>
        <dbReference type="ChEBI" id="CHEBI:15378"/>
        <dbReference type="ChEBI" id="CHEBI:30616"/>
        <dbReference type="ChEBI" id="CHEBI:33019"/>
        <dbReference type="ChEBI" id="CHEBI:43474"/>
        <dbReference type="ChEBI" id="CHEBI:58228"/>
        <dbReference type="ChEBI" id="CHEBI:76913"/>
        <dbReference type="ChEBI" id="CHEBI:139126"/>
        <dbReference type="ChEBI" id="CHEBI:456215"/>
    </reaction>
</comment>
<dbReference type="InterPro" id="IPR004421">
    <property type="entry name" value="Carbamoyltransferase_HypF"/>
</dbReference>
<dbReference type="InterPro" id="IPR055128">
    <property type="entry name" value="HypF_C_2"/>
</dbReference>
<keyword evidence="4" id="KW-0479">Metal-binding</keyword>
<dbReference type="Pfam" id="PF00708">
    <property type="entry name" value="Acylphosphatase"/>
    <property type="match status" value="1"/>
</dbReference>
<protein>
    <recommendedName>
        <fullName evidence="8 9">Carbamoyltransferase HypF</fullName>
        <ecNumber evidence="9">6.2.-.-</ecNumber>
    </recommendedName>
</protein>
<evidence type="ECO:0000256" key="8">
    <source>
        <dbReference type="ARBA" id="ARBA00072168"/>
    </source>
</evidence>
<keyword evidence="5" id="KW-0863">Zinc-finger</keyword>
<dbReference type="Gene3D" id="3.90.870.30">
    <property type="match status" value="1"/>
</dbReference>
<dbReference type="InterPro" id="IPR036046">
    <property type="entry name" value="Acylphosphatase-like_dom_sf"/>
</dbReference>
<dbReference type="PROSITE" id="PS00150">
    <property type="entry name" value="ACYLPHOSPHATASE_1"/>
    <property type="match status" value="1"/>
</dbReference>
<dbReference type="GO" id="GO:0008270">
    <property type="term" value="F:zinc ion binding"/>
    <property type="evidence" value="ECO:0007669"/>
    <property type="project" value="UniProtKB-KW"/>
</dbReference>
<proteinExistence type="inferred from homology"/>
<dbReference type="PANTHER" id="PTHR42959:SF1">
    <property type="entry name" value="CARBAMOYLTRANSFERASE HYPF"/>
    <property type="match status" value="1"/>
</dbReference>
<dbReference type="PIRSF" id="PIRSF006256">
    <property type="entry name" value="CMPcnvr_hdrg_mat"/>
    <property type="match status" value="1"/>
</dbReference>
<dbReference type="FunFam" id="3.30.420.40:FF:000124">
    <property type="entry name" value="Carbamoyltransferase HypF"/>
    <property type="match status" value="1"/>
</dbReference>
<dbReference type="InterPro" id="IPR017945">
    <property type="entry name" value="DHBP_synth_RibB-like_a/b_dom"/>
</dbReference>
<evidence type="ECO:0000313" key="13">
    <source>
        <dbReference type="EMBL" id="QPJ99637.1"/>
    </source>
</evidence>
<dbReference type="InterPro" id="IPR001792">
    <property type="entry name" value="Acylphosphatase-like_dom"/>
</dbReference>
<dbReference type="Pfam" id="PF07503">
    <property type="entry name" value="zf-HYPF"/>
    <property type="match status" value="2"/>
</dbReference>
<accession>A0A7T0DUE9</accession>
<dbReference type="EMBL" id="CP061801">
    <property type="protein sequence ID" value="QPJ99637.1"/>
    <property type="molecule type" value="Genomic_DNA"/>
</dbReference>
<comment type="catalytic activity">
    <reaction evidence="10">
        <text>an acyl phosphate + H2O = a carboxylate + phosphate + H(+)</text>
        <dbReference type="Rhea" id="RHEA:14965"/>
        <dbReference type="ChEBI" id="CHEBI:15377"/>
        <dbReference type="ChEBI" id="CHEBI:15378"/>
        <dbReference type="ChEBI" id="CHEBI:29067"/>
        <dbReference type="ChEBI" id="CHEBI:43474"/>
        <dbReference type="ChEBI" id="CHEBI:59918"/>
        <dbReference type="EC" id="3.6.1.7"/>
    </reaction>
</comment>
<sequence>MSSNGVQLRVRGKVQGVGFRPFVWQLAHQLQLTGDVCNDGEGVLVRVVGDGGDFIARLHQDCPPLARIDNVDTLPFVWPTLPEEFTIRHSAGGAMDTQIVPDAATCPACLAEMRDPRERRYHYPFINCTHCGPRFTIIRAMPYDRPATTMASFPLCLPCEMEYLDPADRRFHAQPVACPDCGPELEWHAGDAQSTREQALSAAVERLKNGGIVAVKGLGGFHLVCDAQNPQAVEKLRARKQRPAKPLAVMIPHAGSLPEPVQVLLHSPAAPIVLTPKAWLPPLPDAIAPGLDCVGVMLPANPLQHLLMMDCQRPLVMTSGNLSGRPPAIRNQQALDDLGDIADGFLLHNRDILQRMDDSVMDRDGAILRRARGFVPDAIMLPAGFSHIPAMLCTGAEMKNTFCLVRGNQAVLSQHFGDLSDEGVDAQWCSALSVMQQIYAFQAERVVCDAHPGYHTRQWAEAQALPIETVLHHHAHAAACLAENGWPLDGGDVIALTLDGIGMGENGALWGGECLRVNYLDCEHLGGLPAVALPGGDLAAMQPWRNLFAHCLAFVPDWQRYPETRAVQMQNWPLLATAMSRGINTPLASSCGRLFDAVACALGIVPEKQRYEGEAACRLEALAAQCAGVEHPVTLSVENLALFWQQWLNWRAEPCERAWAFHDALAKGLADFAAFHARRLSLTAVCFSGGVLHNRLLRARLRHYLSDFTLLFPHHLPAGDGAISFGQAVVAAARSCSQRT</sequence>
<evidence type="ECO:0000256" key="9">
    <source>
        <dbReference type="PIRNR" id="PIRNR006256"/>
    </source>
</evidence>
<dbReference type="PROSITE" id="PS51160">
    <property type="entry name" value="ACYLPHOSPHATASE_3"/>
    <property type="match status" value="1"/>
</dbReference>
<feature type="active site" evidence="10">
    <location>
        <position position="38"/>
    </location>
</feature>
<dbReference type="GO" id="GO:0003725">
    <property type="term" value="F:double-stranded RNA binding"/>
    <property type="evidence" value="ECO:0007669"/>
    <property type="project" value="InterPro"/>
</dbReference>
<evidence type="ECO:0000259" key="12">
    <source>
        <dbReference type="PROSITE" id="PS51163"/>
    </source>
</evidence>
<dbReference type="PANTHER" id="PTHR42959">
    <property type="entry name" value="CARBAMOYLTRANSFERASE"/>
    <property type="match status" value="1"/>
</dbReference>
<gene>
    <name evidence="13" type="primary">hypF</name>
    <name evidence="13" type="ORF">IDM36_17305</name>
</gene>
<dbReference type="Pfam" id="PF22521">
    <property type="entry name" value="HypF_C_2"/>
    <property type="match status" value="1"/>
</dbReference>
<evidence type="ECO:0000259" key="11">
    <source>
        <dbReference type="PROSITE" id="PS51160"/>
    </source>
</evidence>
<name>A0A7T0DUE9_9ENTR</name>
<reference evidence="13" key="1">
    <citation type="submission" date="2020-09" db="EMBL/GenBank/DDBJ databases">
        <title>First Report of a novel Colistin-Resistant species of Enterobacter cloacae complex Producing MCR-5 isolated from hospital sewage water.</title>
        <authorList>
            <person name="Zhou K."/>
        </authorList>
    </citation>
    <scope>NUCLEOTIDE SEQUENCE [LARGE SCALE GENOMIC DNA]</scope>
    <source>
        <strain evidence="13">HSW1412</strain>
    </source>
</reference>
<evidence type="ECO:0000256" key="10">
    <source>
        <dbReference type="PROSITE-ProRule" id="PRU00520"/>
    </source>
</evidence>
<dbReference type="GO" id="GO:0003998">
    <property type="term" value="F:acylphosphatase activity"/>
    <property type="evidence" value="ECO:0007669"/>
    <property type="project" value="UniProtKB-EC"/>
</dbReference>
<feature type="domain" description="YrdC-like" evidence="12">
    <location>
        <begin position="197"/>
        <end position="373"/>
    </location>
</feature>
<keyword evidence="10" id="KW-0378">Hydrolase</keyword>
<dbReference type="SUPFAM" id="SSF54975">
    <property type="entry name" value="Acylphosphatase/BLUF domain-like"/>
    <property type="match status" value="1"/>
</dbReference>
<dbReference type="InterPro" id="IPR043129">
    <property type="entry name" value="ATPase_NBD"/>
</dbReference>
<evidence type="ECO:0000256" key="6">
    <source>
        <dbReference type="ARBA" id="ARBA00022833"/>
    </source>
</evidence>
<dbReference type="Pfam" id="PF01300">
    <property type="entry name" value="Sua5_yciO_yrdC"/>
    <property type="match status" value="1"/>
</dbReference>
<evidence type="ECO:0000256" key="5">
    <source>
        <dbReference type="ARBA" id="ARBA00022771"/>
    </source>
</evidence>
<evidence type="ECO:0000256" key="2">
    <source>
        <dbReference type="ARBA" id="ARBA00008097"/>
    </source>
</evidence>
<dbReference type="GO" id="GO:0016874">
    <property type="term" value="F:ligase activity"/>
    <property type="evidence" value="ECO:0007669"/>
    <property type="project" value="UniProtKB-UniRule"/>
</dbReference>
<dbReference type="InterPro" id="IPR041440">
    <property type="entry name" value="HypF_C"/>
</dbReference>
<dbReference type="InterPro" id="IPR051060">
    <property type="entry name" value="Carbamoyltrans_HypF-like"/>
</dbReference>
<comment type="pathway">
    <text evidence="1 9">Protein modification; [NiFe] hydrogenase maturation.</text>
</comment>
<comment type="function">
    <text evidence="9">Involved in the maturation of [NiFe] hydrogenases. Along with HypE, it catalyzes the synthesis of the CN ligands of the active site iron of [NiFe]-hydrogenases. HypF functions as a carbamoyl transferase using carbamoylphosphate as a substrate and transferring the carboxamido moiety in an ATP-dependent reaction to the thiolate of the C-terminal cysteine of HypE yielding a protein-S-carboxamide.</text>
</comment>
<dbReference type="EC" id="6.2.-.-" evidence="9"/>
<dbReference type="InterPro" id="IPR017968">
    <property type="entry name" value="Acylphosphatase_CS"/>
</dbReference>
<evidence type="ECO:0000256" key="3">
    <source>
        <dbReference type="ARBA" id="ARBA00022598"/>
    </source>
</evidence>
<dbReference type="InterPro" id="IPR006070">
    <property type="entry name" value="Sua5-like_dom"/>
</dbReference>
<dbReference type="PROSITE" id="PS51163">
    <property type="entry name" value="YRDC"/>
    <property type="match status" value="1"/>
</dbReference>
<evidence type="ECO:0000256" key="7">
    <source>
        <dbReference type="ARBA" id="ARBA00048220"/>
    </source>
</evidence>
<keyword evidence="6" id="KW-0862">Zinc</keyword>
<evidence type="ECO:0000256" key="4">
    <source>
        <dbReference type="ARBA" id="ARBA00022723"/>
    </source>
</evidence>
<keyword evidence="3" id="KW-0436">Ligase</keyword>
<dbReference type="SUPFAM" id="SSF55821">
    <property type="entry name" value="YrdC/RibB"/>
    <property type="match status" value="1"/>
</dbReference>
<dbReference type="GO" id="GO:0016743">
    <property type="term" value="F:carboxyl- or carbamoyltransferase activity"/>
    <property type="evidence" value="ECO:0007669"/>
    <property type="project" value="UniProtKB-UniRule"/>
</dbReference>
<keyword evidence="13" id="KW-0808">Transferase</keyword>
<dbReference type="Gene3D" id="3.30.420.40">
    <property type="match status" value="1"/>
</dbReference>
<dbReference type="AlphaFoldDB" id="A0A7T0DUE9"/>
<evidence type="ECO:0000256" key="1">
    <source>
        <dbReference type="ARBA" id="ARBA00004711"/>
    </source>
</evidence>
<organism evidence="13">
    <name type="scientific">Enterobacter mori</name>
    <dbReference type="NCBI Taxonomy" id="539813"/>
    <lineage>
        <taxon>Bacteria</taxon>
        <taxon>Pseudomonadati</taxon>
        <taxon>Pseudomonadota</taxon>
        <taxon>Gammaproteobacteria</taxon>
        <taxon>Enterobacterales</taxon>
        <taxon>Enterobacteriaceae</taxon>
        <taxon>Enterobacter</taxon>
    </lineage>
</organism>
<dbReference type="InterPro" id="IPR011125">
    <property type="entry name" value="Znf_HypF"/>
</dbReference>
<dbReference type="Gene3D" id="3.30.70.100">
    <property type="match status" value="1"/>
</dbReference>
<feature type="domain" description="Acylphosphatase-like" evidence="11">
    <location>
        <begin position="5"/>
        <end position="89"/>
    </location>
</feature>
<feature type="active site" evidence="10">
    <location>
        <position position="20"/>
    </location>
</feature>
<comment type="similarity">
    <text evidence="2 9">Belongs to the carbamoyltransferase HypF family.</text>
</comment>
<dbReference type="Gene3D" id="3.30.110.120">
    <property type="match status" value="1"/>
</dbReference>
<dbReference type="Gene3D" id="3.30.420.360">
    <property type="match status" value="1"/>
</dbReference>
<dbReference type="GO" id="GO:0051604">
    <property type="term" value="P:protein maturation"/>
    <property type="evidence" value="ECO:0007669"/>
    <property type="project" value="TreeGrafter"/>
</dbReference>